<dbReference type="InterPro" id="IPR011006">
    <property type="entry name" value="CheY-like_superfamily"/>
</dbReference>
<evidence type="ECO:0000256" key="1">
    <source>
        <dbReference type="ARBA" id="ARBA00022679"/>
    </source>
</evidence>
<dbReference type="Pfam" id="PF13185">
    <property type="entry name" value="GAF_2"/>
    <property type="match status" value="1"/>
</dbReference>
<accession>A0A7I9WGU9</accession>
<keyword evidence="1" id="KW-0808">Transferase</keyword>
<dbReference type="PROSITE" id="PS50921">
    <property type="entry name" value="ANTAR"/>
    <property type="match status" value="1"/>
</dbReference>
<name>A0A7I9WGU9_9MYCO</name>
<keyword evidence="7" id="KW-1185">Reference proteome</keyword>
<dbReference type="Pfam" id="PF03861">
    <property type="entry name" value="ANTAR"/>
    <property type="match status" value="1"/>
</dbReference>
<evidence type="ECO:0000259" key="5">
    <source>
        <dbReference type="PROSITE" id="PS50921"/>
    </source>
</evidence>
<dbReference type="EMBL" id="BLKT01000003">
    <property type="protein sequence ID" value="GFG56506.1"/>
    <property type="molecule type" value="Genomic_DNA"/>
</dbReference>
<dbReference type="SUPFAM" id="SSF52172">
    <property type="entry name" value="CheY-like"/>
    <property type="match status" value="1"/>
</dbReference>
<dbReference type="GO" id="GO:0003723">
    <property type="term" value="F:RNA binding"/>
    <property type="evidence" value="ECO:0007669"/>
    <property type="project" value="InterPro"/>
</dbReference>
<comment type="caution">
    <text evidence="6">The sequence shown here is derived from an EMBL/GenBank/DDBJ whole genome shotgun (WGS) entry which is preliminary data.</text>
</comment>
<dbReference type="Proteomes" id="UP000465241">
    <property type="component" value="Unassembled WGS sequence"/>
</dbReference>
<dbReference type="GO" id="GO:0016301">
    <property type="term" value="F:kinase activity"/>
    <property type="evidence" value="ECO:0007669"/>
    <property type="project" value="UniProtKB-KW"/>
</dbReference>
<protein>
    <recommendedName>
        <fullName evidence="5">ANTAR domain-containing protein</fullName>
    </recommendedName>
</protein>
<keyword evidence="2" id="KW-0418">Kinase</keyword>
<dbReference type="InterPro" id="IPR005561">
    <property type="entry name" value="ANTAR"/>
</dbReference>
<dbReference type="Gene3D" id="3.30.450.40">
    <property type="match status" value="1"/>
</dbReference>
<evidence type="ECO:0000256" key="3">
    <source>
        <dbReference type="ARBA" id="ARBA00023015"/>
    </source>
</evidence>
<sequence length="243" mass="25977">MGVVKPGDGVHRRDHHELLRSTMETLTAELAFHGTPIDRTLAQVTAAAVQLIPAVDAADVLLIDEGEFISVAPTSPWCPVLDAAQRDTGEGPCLEAAHASAVVRCDDLRKDPRWPAFAAIAVESDVYAMLSYQLYTHGAGSGALNLFSREIGAFSLENEALGAMLATHAAVALMAAQKQHQFESALASRDQIGQAKGMIMERFNVDAVGAFELLTRLSQDSNTPLREIAAQIVAHGPDHRSTS</sequence>
<keyword evidence="4" id="KW-0804">Transcription</keyword>
<dbReference type="SUPFAM" id="SSF55781">
    <property type="entry name" value="GAF domain-like"/>
    <property type="match status" value="1"/>
</dbReference>
<dbReference type="InterPro" id="IPR003018">
    <property type="entry name" value="GAF"/>
</dbReference>
<dbReference type="Gene3D" id="1.10.10.10">
    <property type="entry name" value="Winged helix-like DNA-binding domain superfamily/Winged helix DNA-binding domain"/>
    <property type="match status" value="1"/>
</dbReference>
<dbReference type="AlphaFoldDB" id="A0A7I9WGU9"/>
<evidence type="ECO:0000313" key="6">
    <source>
        <dbReference type="EMBL" id="GFG56506.1"/>
    </source>
</evidence>
<dbReference type="InterPro" id="IPR036388">
    <property type="entry name" value="WH-like_DNA-bd_sf"/>
</dbReference>
<dbReference type="PIRSF" id="PIRSF036625">
    <property type="entry name" value="GAF_ANTAR"/>
    <property type="match status" value="1"/>
</dbReference>
<keyword evidence="3" id="KW-0805">Transcription regulation</keyword>
<dbReference type="InterPro" id="IPR012074">
    <property type="entry name" value="GAF_ANTAR"/>
</dbReference>
<proteinExistence type="predicted"/>
<dbReference type="SMART" id="SM00065">
    <property type="entry name" value="GAF"/>
    <property type="match status" value="1"/>
</dbReference>
<reference evidence="6 7" key="1">
    <citation type="journal article" date="2019" name="Emerg. Microbes Infect.">
        <title>Comprehensive subspecies identification of 175 nontuberculous mycobacteria species based on 7547 genomic profiles.</title>
        <authorList>
            <person name="Matsumoto Y."/>
            <person name="Kinjo T."/>
            <person name="Motooka D."/>
            <person name="Nabeya D."/>
            <person name="Jung N."/>
            <person name="Uechi K."/>
            <person name="Horii T."/>
            <person name="Iida T."/>
            <person name="Fujita J."/>
            <person name="Nakamura S."/>
        </authorList>
    </citation>
    <scope>NUCLEOTIDE SEQUENCE [LARGE SCALE GENOMIC DNA]</scope>
    <source>
        <strain evidence="6 7">JCM 13392</strain>
    </source>
</reference>
<organism evidence="6 7">
    <name type="scientific">Mycolicibacterium murale</name>
    <dbReference type="NCBI Taxonomy" id="182220"/>
    <lineage>
        <taxon>Bacteria</taxon>
        <taxon>Bacillati</taxon>
        <taxon>Actinomycetota</taxon>
        <taxon>Actinomycetes</taxon>
        <taxon>Mycobacteriales</taxon>
        <taxon>Mycobacteriaceae</taxon>
        <taxon>Mycolicibacterium</taxon>
    </lineage>
</organism>
<evidence type="ECO:0000313" key="7">
    <source>
        <dbReference type="Proteomes" id="UP000465241"/>
    </source>
</evidence>
<dbReference type="SMART" id="SM01012">
    <property type="entry name" value="ANTAR"/>
    <property type="match status" value="1"/>
</dbReference>
<feature type="domain" description="ANTAR" evidence="5">
    <location>
        <begin position="172"/>
        <end position="233"/>
    </location>
</feature>
<evidence type="ECO:0000256" key="4">
    <source>
        <dbReference type="ARBA" id="ARBA00023163"/>
    </source>
</evidence>
<gene>
    <name evidence="6" type="ORF">MMUR_06420</name>
</gene>
<dbReference type="InterPro" id="IPR029016">
    <property type="entry name" value="GAF-like_dom_sf"/>
</dbReference>
<evidence type="ECO:0000256" key="2">
    <source>
        <dbReference type="ARBA" id="ARBA00022777"/>
    </source>
</evidence>